<evidence type="ECO:0000256" key="1">
    <source>
        <dbReference type="ARBA" id="ARBA00004651"/>
    </source>
</evidence>
<dbReference type="InterPro" id="IPR050833">
    <property type="entry name" value="Poly_Biosynth_Transport"/>
</dbReference>
<dbReference type="GO" id="GO:0005886">
    <property type="term" value="C:plasma membrane"/>
    <property type="evidence" value="ECO:0007669"/>
    <property type="project" value="UniProtKB-SubCell"/>
</dbReference>
<sequence>MSLRKNILNLFGTQVVSYLVPLLQFPYLNKTLGTDLLGLYIFSLSLITLGNVITNFGFDISISKRIAEGENNNRCLSLFFSTTFYCKLFLSFTSLIIIFISMYFSGYFKGNTTVIISIFLTIFFNSFTLNWLFQGLEKLYIYSRIVIITRIALLISVFYFINNKDDENTLYILQALQAFVCTIISYYWIYKWKIRILKVSFKRSLAIFMQSSEFFLARLGVSIYSVLGSFFLGILSGSLHQVAIYGIAQQLYKAGVYAISAISTPLTPYMARTKNYKVFFKITTMSVLFTIIGALIGIFFGEEIILIIFNSDVLDAKPVLDVFMVTIVISIIGIHFGYPALIPLNKVKIANYSVLYAGILQLVLISILYIFNINTTAITIAVTYLLCDLLMSVIRIATFYGSYTKLKGNGNNIYNI</sequence>
<organism evidence="7">
    <name type="scientific">Proteus vulgaris</name>
    <dbReference type="NCBI Taxonomy" id="585"/>
    <lineage>
        <taxon>Bacteria</taxon>
        <taxon>Pseudomonadati</taxon>
        <taxon>Pseudomonadota</taxon>
        <taxon>Gammaproteobacteria</taxon>
        <taxon>Enterobacterales</taxon>
        <taxon>Morganellaceae</taxon>
        <taxon>Proteus</taxon>
    </lineage>
</organism>
<evidence type="ECO:0000256" key="3">
    <source>
        <dbReference type="ARBA" id="ARBA00022692"/>
    </source>
</evidence>
<evidence type="ECO:0000256" key="5">
    <source>
        <dbReference type="ARBA" id="ARBA00023136"/>
    </source>
</evidence>
<feature type="transmembrane region" description="Helical" evidence="6">
    <location>
        <begin position="320"/>
        <end position="341"/>
    </location>
</feature>
<feature type="transmembrane region" description="Helical" evidence="6">
    <location>
        <begin position="37"/>
        <end position="58"/>
    </location>
</feature>
<comment type="subcellular location">
    <subcellularLocation>
        <location evidence="1">Cell membrane</location>
        <topology evidence="1">Multi-pass membrane protein</topology>
    </subcellularLocation>
</comment>
<accession>A0A385JNH9</accession>
<evidence type="ECO:0000256" key="6">
    <source>
        <dbReference type="SAM" id="Phobius"/>
    </source>
</evidence>
<dbReference type="PANTHER" id="PTHR30250">
    <property type="entry name" value="PST FAMILY PREDICTED COLANIC ACID TRANSPORTER"/>
    <property type="match status" value="1"/>
</dbReference>
<dbReference type="InterPro" id="IPR002797">
    <property type="entry name" value="Polysacc_synth"/>
</dbReference>
<proteinExistence type="predicted"/>
<evidence type="ECO:0000256" key="2">
    <source>
        <dbReference type="ARBA" id="ARBA00022475"/>
    </source>
</evidence>
<feature type="transmembrane region" description="Helical" evidence="6">
    <location>
        <begin position="78"/>
        <end position="102"/>
    </location>
</feature>
<keyword evidence="3 6" id="KW-0812">Transmembrane</keyword>
<feature type="transmembrane region" description="Helical" evidence="6">
    <location>
        <begin position="145"/>
        <end position="162"/>
    </location>
</feature>
<dbReference type="EMBL" id="KY710721">
    <property type="protein sequence ID" value="AXY99856.1"/>
    <property type="molecule type" value="Genomic_DNA"/>
</dbReference>
<dbReference type="AlphaFoldDB" id="A0A385JNH9"/>
<keyword evidence="5 6" id="KW-0472">Membrane</keyword>
<feature type="transmembrane region" description="Helical" evidence="6">
    <location>
        <begin position="353"/>
        <end position="371"/>
    </location>
</feature>
<protein>
    <submittedName>
        <fullName evidence="7">Wzx</fullName>
    </submittedName>
</protein>
<feature type="transmembrane region" description="Helical" evidence="6">
    <location>
        <begin position="7"/>
        <end position="25"/>
    </location>
</feature>
<evidence type="ECO:0000256" key="4">
    <source>
        <dbReference type="ARBA" id="ARBA00022989"/>
    </source>
</evidence>
<evidence type="ECO:0000313" key="7">
    <source>
        <dbReference type="EMBL" id="AXY99856.1"/>
    </source>
</evidence>
<feature type="transmembrane region" description="Helical" evidence="6">
    <location>
        <begin position="278"/>
        <end position="300"/>
    </location>
</feature>
<name>A0A385JNH9_PROVU</name>
<dbReference type="Pfam" id="PF01943">
    <property type="entry name" value="Polysacc_synt"/>
    <property type="match status" value="1"/>
</dbReference>
<dbReference type="PANTHER" id="PTHR30250:SF11">
    <property type="entry name" value="O-ANTIGEN TRANSPORTER-RELATED"/>
    <property type="match status" value="1"/>
</dbReference>
<feature type="transmembrane region" description="Helical" evidence="6">
    <location>
        <begin position="168"/>
        <end position="190"/>
    </location>
</feature>
<keyword evidence="4 6" id="KW-1133">Transmembrane helix</keyword>
<keyword evidence="2" id="KW-1003">Cell membrane</keyword>
<reference evidence="7" key="1">
    <citation type="journal article" date="2017" name="PLoS ONE">
        <title>Genetic diversity of the O antigens of Proteus species and the development of a suspension array for molecular serotyping.</title>
        <authorList>
            <person name="Yu X."/>
            <person name="Torzewska A."/>
            <person name="Zhang X."/>
            <person name="Yin Z."/>
            <person name="Drzewiecka D."/>
            <person name="Cao H."/>
            <person name="Liu B."/>
            <person name="Knirel Y.A."/>
            <person name="Rozalski A."/>
            <person name="Wang L."/>
        </authorList>
    </citation>
    <scope>NUCLEOTIDE SEQUENCE</scope>
    <source>
        <strain evidence="7">TG 276-1</strain>
    </source>
</reference>
<feature type="transmembrane region" description="Helical" evidence="6">
    <location>
        <begin position="211"/>
        <end position="234"/>
    </location>
</feature>
<feature type="transmembrane region" description="Helical" evidence="6">
    <location>
        <begin position="377"/>
        <end position="397"/>
    </location>
</feature>
<feature type="transmembrane region" description="Helical" evidence="6">
    <location>
        <begin position="114"/>
        <end position="133"/>
    </location>
</feature>